<evidence type="ECO:0000313" key="3">
    <source>
        <dbReference type="Proteomes" id="UP001140206"/>
    </source>
</evidence>
<dbReference type="InterPro" id="IPR006566">
    <property type="entry name" value="FBD"/>
</dbReference>
<organism evidence="2 3">
    <name type="scientific">Rhynchospora pubera</name>
    <dbReference type="NCBI Taxonomy" id="906938"/>
    <lineage>
        <taxon>Eukaryota</taxon>
        <taxon>Viridiplantae</taxon>
        <taxon>Streptophyta</taxon>
        <taxon>Embryophyta</taxon>
        <taxon>Tracheophyta</taxon>
        <taxon>Spermatophyta</taxon>
        <taxon>Magnoliopsida</taxon>
        <taxon>Liliopsida</taxon>
        <taxon>Poales</taxon>
        <taxon>Cyperaceae</taxon>
        <taxon>Cyperoideae</taxon>
        <taxon>Rhynchosporeae</taxon>
        <taxon>Rhynchospora</taxon>
    </lineage>
</organism>
<protein>
    <submittedName>
        <fullName evidence="2">F-box/FBD/LRR-repeat protein</fullName>
    </submittedName>
</protein>
<dbReference type="AlphaFoldDB" id="A0AAV8CBB0"/>
<dbReference type="EMBL" id="JAMFTS010000005">
    <property type="protein sequence ID" value="KAJ4752616.1"/>
    <property type="molecule type" value="Genomic_DNA"/>
</dbReference>
<feature type="domain" description="FBD" evidence="1">
    <location>
        <begin position="348"/>
        <end position="419"/>
    </location>
</feature>
<keyword evidence="3" id="KW-1185">Reference proteome</keyword>
<dbReference type="SUPFAM" id="SSF81383">
    <property type="entry name" value="F-box domain"/>
    <property type="match status" value="1"/>
</dbReference>
<dbReference type="InterPro" id="IPR050232">
    <property type="entry name" value="FBL13/AtMIF1-like"/>
</dbReference>
<sequence>MSGADRISALPLEIKVSILCCLDVKHAIRMSALTRSWCHIYTLLPCLCLGCSLDQLGETPQNPVAPDWIERIHHVVSSLRGPFLIFKLSHFFSTDQSELLQSLLNLLLQKGGAQTLSLSSYRNRVQVHLPSFHFLKVLQLSQCHVVLPVGFQGFNRLVTLTLRDVEISNLHLHLLIHTSNNLTKIQFLDLVATEDPLSVNISLPLLRHLQFGINDAVDKLYIVSAPCLEQARIFFRKPSHSRIAMLACVTLELVTSVATVSSLHLDCGVLKSLSLVSLPFNFTFPRLRCLKFFLNIATMDKRMYGLFIWLLRSMSFLEELEIKLANSDSRRTNFLIRDLLKEKQDGLSCLSQTLKGVTISMDVLDVMTCITMVMFFLLNGNVLKLINIQYDMHSDAEPSIIEELQKAKVASSEAKVVILRSKKC</sequence>
<dbReference type="PANTHER" id="PTHR31900">
    <property type="entry name" value="F-BOX/RNI SUPERFAMILY PROTEIN-RELATED"/>
    <property type="match status" value="1"/>
</dbReference>
<evidence type="ECO:0000313" key="2">
    <source>
        <dbReference type="EMBL" id="KAJ4752616.1"/>
    </source>
</evidence>
<accession>A0AAV8CBB0</accession>
<dbReference type="InterPro" id="IPR036047">
    <property type="entry name" value="F-box-like_dom_sf"/>
</dbReference>
<proteinExistence type="predicted"/>
<dbReference type="Pfam" id="PF24758">
    <property type="entry name" value="LRR_At5g56370"/>
    <property type="match status" value="1"/>
</dbReference>
<dbReference type="PANTHER" id="PTHR31900:SF27">
    <property type="entry name" value="FBD DOMAIN-CONTAINING PROTEIN"/>
    <property type="match status" value="1"/>
</dbReference>
<dbReference type="InterPro" id="IPR055411">
    <property type="entry name" value="LRR_FXL15/At3g58940/PEG3-like"/>
</dbReference>
<gene>
    <name evidence="2" type="ORF">LUZ62_087021</name>
</gene>
<evidence type="ECO:0000259" key="1">
    <source>
        <dbReference type="SMART" id="SM00579"/>
    </source>
</evidence>
<comment type="caution">
    <text evidence="2">The sequence shown here is derived from an EMBL/GenBank/DDBJ whole genome shotgun (WGS) entry which is preliminary data.</text>
</comment>
<dbReference type="SMART" id="SM00579">
    <property type="entry name" value="FBD"/>
    <property type="match status" value="1"/>
</dbReference>
<dbReference type="Proteomes" id="UP001140206">
    <property type="component" value="Chromosome 5"/>
</dbReference>
<name>A0AAV8CBB0_9POAL</name>
<reference evidence="2" key="1">
    <citation type="submission" date="2022-08" db="EMBL/GenBank/DDBJ databases">
        <authorList>
            <person name="Marques A."/>
        </authorList>
    </citation>
    <scope>NUCLEOTIDE SEQUENCE</scope>
    <source>
        <strain evidence="2">RhyPub2mFocal</strain>
        <tissue evidence="2">Leaves</tissue>
    </source>
</reference>